<dbReference type="GO" id="GO:0006369">
    <property type="term" value="P:termination of RNA polymerase II transcription"/>
    <property type="evidence" value="ECO:0007669"/>
    <property type="project" value="TreeGrafter"/>
</dbReference>
<dbReference type="PANTHER" id="PTHR13321">
    <property type="entry name" value="MEDIATOR OF RNA POLYMERASE II TRANSCRIPTION, SUBUNIT 18"/>
    <property type="match status" value="1"/>
</dbReference>
<name>A0A9W7ZTB4_9FUNG</name>
<gene>
    <name evidence="8" type="primary">MED18</name>
    <name evidence="10" type="ORF">H4219_005742</name>
</gene>
<evidence type="ECO:0000256" key="8">
    <source>
        <dbReference type="RuleBase" id="RU364150"/>
    </source>
</evidence>
<protein>
    <recommendedName>
        <fullName evidence="3 8">Mediator of RNA polymerase II transcription subunit 18</fullName>
    </recommendedName>
    <alternativeName>
        <fullName evidence="7 8">Mediator complex subunit 18</fullName>
    </alternativeName>
</protein>
<comment type="similarity">
    <text evidence="2 8">Belongs to the Mediator complex subunit 18 family.</text>
</comment>
<comment type="subcellular location">
    <subcellularLocation>
        <location evidence="1 8">Nucleus</location>
    </subcellularLocation>
</comment>
<dbReference type="GO" id="GO:0003712">
    <property type="term" value="F:transcription coregulator activity"/>
    <property type="evidence" value="ECO:0007669"/>
    <property type="project" value="InterPro"/>
</dbReference>
<dbReference type="Gene3D" id="2.40.320.10">
    <property type="entry name" value="Hypothetical Protein Pfu-838710-001"/>
    <property type="match status" value="1"/>
</dbReference>
<evidence type="ECO:0000256" key="2">
    <source>
        <dbReference type="ARBA" id="ARBA00009814"/>
    </source>
</evidence>
<keyword evidence="11" id="KW-1185">Reference proteome</keyword>
<accession>A0A9W7ZTB4</accession>
<dbReference type="InterPro" id="IPR019095">
    <property type="entry name" value="Mediator_Med18"/>
</dbReference>
<dbReference type="GO" id="GO:0006357">
    <property type="term" value="P:regulation of transcription by RNA polymerase II"/>
    <property type="evidence" value="ECO:0007669"/>
    <property type="project" value="InterPro"/>
</dbReference>
<dbReference type="GO" id="GO:0070847">
    <property type="term" value="C:core mediator complex"/>
    <property type="evidence" value="ECO:0007669"/>
    <property type="project" value="TreeGrafter"/>
</dbReference>
<proteinExistence type="inferred from homology"/>
<comment type="function">
    <text evidence="8">Component of the Mediator complex, a coactivator involved in the regulated transcription of nearly all RNA polymerase II-dependent genes. Mediator functions as a bridge to convey information from gene-specific regulatory proteins to the basal RNA polymerase II transcription machinery. Mediator is recruited to promoters by direct interactions with regulatory proteins and serves as a scaffold for the assembly of a functional preinitiation complex with RNA polymerase II and the general transcription factors.</text>
</comment>
<organism evidence="10 11">
    <name type="scientific">Mycoemilia scoparia</name>
    <dbReference type="NCBI Taxonomy" id="417184"/>
    <lineage>
        <taxon>Eukaryota</taxon>
        <taxon>Fungi</taxon>
        <taxon>Fungi incertae sedis</taxon>
        <taxon>Zoopagomycota</taxon>
        <taxon>Kickxellomycotina</taxon>
        <taxon>Kickxellomycetes</taxon>
        <taxon>Kickxellales</taxon>
        <taxon>Kickxellaceae</taxon>
        <taxon>Mycoemilia</taxon>
    </lineage>
</organism>
<dbReference type="PANTHER" id="PTHR13321:SF2">
    <property type="entry name" value="MEDIATOR OF RNA POLYMERASE II TRANSCRIPTION SUBUNIT 18"/>
    <property type="match status" value="1"/>
</dbReference>
<evidence type="ECO:0000256" key="7">
    <source>
        <dbReference type="ARBA" id="ARBA00032012"/>
    </source>
</evidence>
<keyword evidence="8" id="KW-0010">Activator</keyword>
<dbReference type="GO" id="GO:0016592">
    <property type="term" value="C:mediator complex"/>
    <property type="evidence" value="ECO:0007669"/>
    <property type="project" value="InterPro"/>
</dbReference>
<sequence length="291" mass="31930">MATPNTSIPGPVAGNNVNTNNGGGVPESSTTPRPPALPTTTTPGPPMVSGSTLSNASASSIHGVSEIASGAGTQYESSLFGIANNENCPLVMTLIASMCGGKEKINPIIYHEIYYVPCVETPTGPLRKDDIVLRLRSELDVEDPEMPKHLSHTMVVYGQPEPRTSSRGVNVRPVTYSRLHNIDDAYTFIRLLGYRPYSDFVHKGYWSMYNQRIKISVYRVFKTQTPGDVRTIEPADLSGAWIVHVSSLSSNQDGVNHMAEQLKQIKRVFQQLVTLNAIDHIHLQNKIPYSQ</sequence>
<comment type="caution">
    <text evidence="10">The sequence shown here is derived from an EMBL/GenBank/DDBJ whole genome shotgun (WGS) entry which is preliminary data.</text>
</comment>
<dbReference type="AlphaFoldDB" id="A0A9W7ZTB4"/>
<keyword evidence="6 8" id="KW-0539">Nucleus</keyword>
<comment type="subunit">
    <text evidence="8">Component of the Mediator complex.</text>
</comment>
<evidence type="ECO:0000313" key="10">
    <source>
        <dbReference type="EMBL" id="KAJ1912052.1"/>
    </source>
</evidence>
<evidence type="ECO:0000256" key="4">
    <source>
        <dbReference type="ARBA" id="ARBA00023015"/>
    </source>
</evidence>
<reference evidence="10" key="1">
    <citation type="submission" date="2022-07" db="EMBL/GenBank/DDBJ databases">
        <title>Phylogenomic reconstructions and comparative analyses of Kickxellomycotina fungi.</title>
        <authorList>
            <person name="Reynolds N.K."/>
            <person name="Stajich J.E."/>
            <person name="Barry K."/>
            <person name="Grigoriev I.V."/>
            <person name="Crous P."/>
            <person name="Smith M.E."/>
        </authorList>
    </citation>
    <scope>NUCLEOTIDE SEQUENCE</scope>
    <source>
        <strain evidence="10">NBRC 100468</strain>
    </source>
</reference>
<evidence type="ECO:0000256" key="5">
    <source>
        <dbReference type="ARBA" id="ARBA00023163"/>
    </source>
</evidence>
<evidence type="ECO:0000313" key="11">
    <source>
        <dbReference type="Proteomes" id="UP001150538"/>
    </source>
</evidence>
<evidence type="ECO:0000256" key="3">
    <source>
        <dbReference type="ARBA" id="ARBA00019612"/>
    </source>
</evidence>
<dbReference type="EMBL" id="JANBPU010000383">
    <property type="protein sequence ID" value="KAJ1912052.1"/>
    <property type="molecule type" value="Genomic_DNA"/>
</dbReference>
<feature type="compositionally biased region" description="Low complexity" evidence="9">
    <location>
        <begin position="9"/>
        <end position="20"/>
    </location>
</feature>
<evidence type="ECO:0000256" key="1">
    <source>
        <dbReference type="ARBA" id="ARBA00004123"/>
    </source>
</evidence>
<evidence type="ECO:0000256" key="9">
    <source>
        <dbReference type="SAM" id="MobiDB-lite"/>
    </source>
</evidence>
<feature type="region of interest" description="Disordered" evidence="9">
    <location>
        <begin position="1"/>
        <end position="55"/>
    </location>
</feature>
<evidence type="ECO:0000256" key="6">
    <source>
        <dbReference type="ARBA" id="ARBA00023242"/>
    </source>
</evidence>
<keyword evidence="4 8" id="KW-0805">Transcription regulation</keyword>
<keyword evidence="5 8" id="KW-0804">Transcription</keyword>
<dbReference type="OrthoDB" id="5348092at2759"/>
<dbReference type="Proteomes" id="UP001150538">
    <property type="component" value="Unassembled WGS sequence"/>
</dbReference>
<dbReference type="Pfam" id="PF09637">
    <property type="entry name" value="Med18"/>
    <property type="match status" value="1"/>
</dbReference>